<dbReference type="Proteomes" id="UP000617979">
    <property type="component" value="Unassembled WGS sequence"/>
</dbReference>
<gene>
    <name evidence="1" type="ORF">GCM10007416_07790</name>
</gene>
<evidence type="ECO:0000313" key="1">
    <source>
        <dbReference type="EMBL" id="GGA37325.1"/>
    </source>
</evidence>
<dbReference type="EMBL" id="BMEX01000002">
    <property type="protein sequence ID" value="GGA37325.1"/>
    <property type="molecule type" value="Genomic_DNA"/>
</dbReference>
<protein>
    <submittedName>
        <fullName evidence="1">Uncharacterized protein</fullName>
    </submittedName>
</protein>
<reference evidence="2" key="1">
    <citation type="journal article" date="2019" name="Int. J. Syst. Evol. Microbiol.">
        <title>The Global Catalogue of Microorganisms (GCM) 10K type strain sequencing project: providing services to taxonomists for standard genome sequencing and annotation.</title>
        <authorList>
            <consortium name="The Broad Institute Genomics Platform"/>
            <consortium name="The Broad Institute Genome Sequencing Center for Infectious Disease"/>
            <person name="Wu L."/>
            <person name="Ma J."/>
        </authorList>
    </citation>
    <scope>NUCLEOTIDE SEQUENCE [LARGE SCALE GENOMIC DNA]</scope>
    <source>
        <strain evidence="2">CGMCC 1.12404</strain>
    </source>
</reference>
<keyword evidence="2" id="KW-1185">Reference proteome</keyword>
<sequence>MGFTWSEFGSSEQLSNNRPEVIPDLVKSSIDVSKTDWDSFETSWGFQKHPFLTYRGEAQNLAQSYANWAEHAEDQLNQLKAYEEELIFIDLYDLQEELTPEVPEEEVTVRRAERERDAKSFLSYCLGLIMGRYSLDAEGLAYAGASGRLPNIRLSNRTRTGSSL</sequence>
<organism evidence="1 2">
    <name type="scientific">Kroppenstedtia guangzhouensis</name>
    <dbReference type="NCBI Taxonomy" id="1274356"/>
    <lineage>
        <taxon>Bacteria</taxon>
        <taxon>Bacillati</taxon>
        <taxon>Bacillota</taxon>
        <taxon>Bacilli</taxon>
        <taxon>Bacillales</taxon>
        <taxon>Thermoactinomycetaceae</taxon>
        <taxon>Kroppenstedtia</taxon>
    </lineage>
</organism>
<comment type="caution">
    <text evidence="1">The sequence shown here is derived from an EMBL/GenBank/DDBJ whole genome shotgun (WGS) entry which is preliminary data.</text>
</comment>
<name>A0ABQ1G5V3_9BACL</name>
<accession>A0ABQ1G5V3</accession>
<proteinExistence type="predicted"/>
<evidence type="ECO:0000313" key="2">
    <source>
        <dbReference type="Proteomes" id="UP000617979"/>
    </source>
</evidence>
<dbReference type="RefSeq" id="WP_188430070.1">
    <property type="nucleotide sequence ID" value="NZ_BMEX01000002.1"/>
</dbReference>